<evidence type="ECO:0000259" key="4">
    <source>
        <dbReference type="SMART" id="SM01017"/>
    </source>
</evidence>
<dbReference type="PANTHER" id="PTHR11188">
    <property type="entry name" value="ARRESTIN DOMAIN CONTAINING PROTEIN"/>
    <property type="match status" value="1"/>
</dbReference>
<proteinExistence type="inferred from homology"/>
<dbReference type="PANTHER" id="PTHR11188:SF17">
    <property type="entry name" value="FI21816P1"/>
    <property type="match status" value="1"/>
</dbReference>
<keyword evidence="6" id="KW-1185">Reference proteome</keyword>
<dbReference type="Proteomes" id="UP000250140">
    <property type="component" value="Unassembled WGS sequence"/>
</dbReference>
<feature type="region of interest" description="Disordered" evidence="3">
    <location>
        <begin position="455"/>
        <end position="508"/>
    </location>
</feature>
<feature type="compositionally biased region" description="Polar residues" evidence="3">
    <location>
        <begin position="577"/>
        <end position="599"/>
    </location>
</feature>
<dbReference type="SMART" id="SM01017">
    <property type="entry name" value="Arrestin_C"/>
    <property type="match status" value="1"/>
</dbReference>
<evidence type="ECO:0000313" key="5">
    <source>
        <dbReference type="EMBL" id="OCL06231.1"/>
    </source>
</evidence>
<dbReference type="InterPro" id="IPR050357">
    <property type="entry name" value="Arrestin_domain-protein"/>
</dbReference>
<feature type="compositionally biased region" description="Low complexity" evidence="3">
    <location>
        <begin position="459"/>
        <end position="471"/>
    </location>
</feature>
<dbReference type="InterPro" id="IPR014756">
    <property type="entry name" value="Ig_E-set"/>
</dbReference>
<dbReference type="AlphaFoldDB" id="A0A8E2EWT1"/>
<feature type="compositionally biased region" description="Polar residues" evidence="3">
    <location>
        <begin position="396"/>
        <end position="411"/>
    </location>
</feature>
<feature type="domain" description="Arrestin C-terminal-like" evidence="4">
    <location>
        <begin position="182"/>
        <end position="337"/>
    </location>
</feature>
<sequence length="599" mass="65567">MVRTAGGVFGGGNSKPTLEIRPDSPFVVFYGLPSEAQPAELTGKLVLTCPESMVVRSIKVTLCGMRKVSWMTNTVTPQPIVSKRTFLKQELNLFPADGLKNKAHKINPGVHDWSFRFQIPSDADESVEGLVGNYIVYNLNATVDRGYISKHLSATRHIRVVRTLGQDSMESLPMEQINEDIWASKLAYKITVPQKNYIVGTAITADFVLVPLRKGVEIGVIKMEVVEHMVLSSDYAGRAISHSREQVVASMESEMPADSAHVVPDGVEEADQLFDESHRFQLTLELPKSLKQCRQTVDTSHMKIIHKLRLYVNLHNPEGHTSQLLVKNHLHLFISPNLPPGEDQTVLIDHNFLSSAAMRDETHQTAPPTYGLHQLDELYNGIDPSGFMTPGPRGSAGNSGVNTPFYSLSRSGSHEDIPSTLGAVAHEDGNGASASALHSRLSNLSMNINRTTRFAPTWGSSHHSSGGSTPHSADESHTASSSNSHSRHGSIRSYFGDQGTGADDYPHPEYDMEALIRTPSYNTAVRTPARTPISEDLPTYETATSRPTSPMQHPHSGNASPSPTRSLDTLTEETERNTQLNSWRASPARSGSTSSGEQR</sequence>
<evidence type="ECO:0000256" key="3">
    <source>
        <dbReference type="SAM" id="MobiDB-lite"/>
    </source>
</evidence>
<name>A0A8E2EWT1_9PEZI</name>
<dbReference type="Pfam" id="PF02752">
    <property type="entry name" value="Arrestin_C"/>
    <property type="match status" value="1"/>
</dbReference>
<protein>
    <submittedName>
        <fullName evidence="5">Carbon catabolite repression protein cred</fullName>
    </submittedName>
</protein>
<comment type="similarity">
    <text evidence="1">Belongs to the arrestin family.</text>
</comment>
<dbReference type="Pfam" id="PF00339">
    <property type="entry name" value="Arrestin_N"/>
    <property type="match status" value="1"/>
</dbReference>
<evidence type="ECO:0000256" key="2">
    <source>
        <dbReference type="ARBA" id="ARBA00038766"/>
    </source>
</evidence>
<dbReference type="GO" id="GO:0030674">
    <property type="term" value="F:protein-macromolecule adaptor activity"/>
    <property type="evidence" value="ECO:0007669"/>
    <property type="project" value="TreeGrafter"/>
</dbReference>
<dbReference type="GO" id="GO:0005829">
    <property type="term" value="C:cytosol"/>
    <property type="evidence" value="ECO:0007669"/>
    <property type="project" value="TreeGrafter"/>
</dbReference>
<comment type="subunit">
    <text evidence="2">Interacts with hulA.</text>
</comment>
<feature type="region of interest" description="Disordered" evidence="3">
    <location>
        <begin position="383"/>
        <end position="426"/>
    </location>
</feature>
<accession>A0A8E2EWT1</accession>
<evidence type="ECO:0000313" key="6">
    <source>
        <dbReference type="Proteomes" id="UP000250140"/>
    </source>
</evidence>
<organism evidence="5 6">
    <name type="scientific">Glonium stellatum</name>
    <dbReference type="NCBI Taxonomy" id="574774"/>
    <lineage>
        <taxon>Eukaryota</taxon>
        <taxon>Fungi</taxon>
        <taxon>Dikarya</taxon>
        <taxon>Ascomycota</taxon>
        <taxon>Pezizomycotina</taxon>
        <taxon>Dothideomycetes</taxon>
        <taxon>Pleosporomycetidae</taxon>
        <taxon>Gloniales</taxon>
        <taxon>Gloniaceae</taxon>
        <taxon>Glonium</taxon>
    </lineage>
</organism>
<dbReference type="InterPro" id="IPR011021">
    <property type="entry name" value="Arrestin-like_N"/>
</dbReference>
<dbReference type="GO" id="GO:0031625">
    <property type="term" value="F:ubiquitin protein ligase binding"/>
    <property type="evidence" value="ECO:0007669"/>
    <property type="project" value="TreeGrafter"/>
</dbReference>
<dbReference type="GO" id="GO:0070086">
    <property type="term" value="P:ubiquitin-dependent endocytosis"/>
    <property type="evidence" value="ECO:0007669"/>
    <property type="project" value="TreeGrafter"/>
</dbReference>
<dbReference type="Gene3D" id="2.60.40.640">
    <property type="match status" value="1"/>
</dbReference>
<dbReference type="SUPFAM" id="SSF81296">
    <property type="entry name" value="E set domains"/>
    <property type="match status" value="1"/>
</dbReference>
<dbReference type="EMBL" id="KV750107">
    <property type="protein sequence ID" value="OCL06231.1"/>
    <property type="molecule type" value="Genomic_DNA"/>
</dbReference>
<evidence type="ECO:0000256" key="1">
    <source>
        <dbReference type="ARBA" id="ARBA00005298"/>
    </source>
</evidence>
<gene>
    <name evidence="5" type="ORF">AOQ84DRAFT_399122</name>
</gene>
<dbReference type="InterPro" id="IPR011022">
    <property type="entry name" value="Arrestin_C-like"/>
</dbReference>
<dbReference type="OrthoDB" id="2333384at2759"/>
<reference evidence="5 6" key="1">
    <citation type="journal article" date="2016" name="Nat. Commun.">
        <title>Ectomycorrhizal ecology is imprinted in the genome of the dominant symbiotic fungus Cenococcum geophilum.</title>
        <authorList>
            <consortium name="DOE Joint Genome Institute"/>
            <person name="Peter M."/>
            <person name="Kohler A."/>
            <person name="Ohm R.A."/>
            <person name="Kuo A."/>
            <person name="Krutzmann J."/>
            <person name="Morin E."/>
            <person name="Arend M."/>
            <person name="Barry K.W."/>
            <person name="Binder M."/>
            <person name="Choi C."/>
            <person name="Clum A."/>
            <person name="Copeland A."/>
            <person name="Grisel N."/>
            <person name="Haridas S."/>
            <person name="Kipfer T."/>
            <person name="LaButti K."/>
            <person name="Lindquist E."/>
            <person name="Lipzen A."/>
            <person name="Maire R."/>
            <person name="Meier B."/>
            <person name="Mihaltcheva S."/>
            <person name="Molinier V."/>
            <person name="Murat C."/>
            <person name="Poggeler S."/>
            <person name="Quandt C.A."/>
            <person name="Sperisen C."/>
            <person name="Tritt A."/>
            <person name="Tisserant E."/>
            <person name="Crous P.W."/>
            <person name="Henrissat B."/>
            <person name="Nehls U."/>
            <person name="Egli S."/>
            <person name="Spatafora J.W."/>
            <person name="Grigoriev I.V."/>
            <person name="Martin F.M."/>
        </authorList>
    </citation>
    <scope>NUCLEOTIDE SEQUENCE [LARGE SCALE GENOMIC DNA]</scope>
    <source>
        <strain evidence="5 6">CBS 207.34</strain>
    </source>
</reference>
<dbReference type="InterPro" id="IPR014752">
    <property type="entry name" value="Arrestin-like_C"/>
</dbReference>
<dbReference type="GO" id="GO:0005886">
    <property type="term" value="C:plasma membrane"/>
    <property type="evidence" value="ECO:0007669"/>
    <property type="project" value="TreeGrafter"/>
</dbReference>
<feature type="compositionally biased region" description="Polar residues" evidence="3">
    <location>
        <begin position="541"/>
        <end position="569"/>
    </location>
</feature>
<feature type="region of interest" description="Disordered" evidence="3">
    <location>
        <begin position="521"/>
        <end position="599"/>
    </location>
</feature>